<organism evidence="2 3">
    <name type="scientific">Tumebacillus lipolyticus</name>
    <dbReference type="NCBI Taxonomy" id="1280370"/>
    <lineage>
        <taxon>Bacteria</taxon>
        <taxon>Bacillati</taxon>
        <taxon>Bacillota</taxon>
        <taxon>Bacilli</taxon>
        <taxon>Bacillales</taxon>
        <taxon>Alicyclobacillaceae</taxon>
        <taxon>Tumebacillus</taxon>
    </lineage>
</organism>
<dbReference type="SFLD" id="SFLDS00003">
    <property type="entry name" value="Haloacid_Dehalogenase"/>
    <property type="match status" value="1"/>
</dbReference>
<reference evidence="3" key="1">
    <citation type="journal article" date="2019" name="Int. J. Syst. Evol. Microbiol.">
        <title>The Global Catalogue of Microorganisms (GCM) 10K type strain sequencing project: providing services to taxonomists for standard genome sequencing and annotation.</title>
        <authorList>
            <consortium name="The Broad Institute Genomics Platform"/>
            <consortium name="The Broad Institute Genome Sequencing Center for Infectious Disease"/>
            <person name="Wu L."/>
            <person name="Ma J."/>
        </authorList>
    </citation>
    <scope>NUCLEOTIDE SEQUENCE [LARGE SCALE GENOMIC DNA]</scope>
    <source>
        <strain evidence="3">CGMCC 1.13574</strain>
    </source>
</reference>
<dbReference type="InterPro" id="IPR006439">
    <property type="entry name" value="HAD-SF_hydro_IA"/>
</dbReference>
<keyword evidence="3" id="KW-1185">Reference proteome</keyword>
<dbReference type="PRINTS" id="PR00413">
    <property type="entry name" value="HADHALOGNASE"/>
</dbReference>
<comment type="caution">
    <text evidence="2">The sequence shown here is derived from an EMBL/GenBank/DDBJ whole genome shotgun (WGS) entry which is preliminary data.</text>
</comment>
<dbReference type="PANTHER" id="PTHR43316">
    <property type="entry name" value="HYDROLASE, HALOACID DELAHOGENASE-RELATED"/>
    <property type="match status" value="1"/>
</dbReference>
<name>A0ABW4ZV27_9BACL</name>
<keyword evidence="1 2" id="KW-0378">Hydrolase</keyword>
<dbReference type="RefSeq" id="WP_386044708.1">
    <property type="nucleotide sequence ID" value="NZ_JBHUIO010000005.1"/>
</dbReference>
<dbReference type="InterPro" id="IPR023214">
    <property type="entry name" value="HAD_sf"/>
</dbReference>
<dbReference type="SFLD" id="SFLDG01129">
    <property type="entry name" value="C1.5:_HAD__Beta-PGM__Phosphata"/>
    <property type="match status" value="1"/>
</dbReference>
<accession>A0ABW4ZV27</accession>
<dbReference type="Proteomes" id="UP001597343">
    <property type="component" value="Unassembled WGS sequence"/>
</dbReference>
<dbReference type="EMBL" id="JBHUIO010000005">
    <property type="protein sequence ID" value="MFD2169504.1"/>
    <property type="molecule type" value="Genomic_DNA"/>
</dbReference>
<dbReference type="SUPFAM" id="SSF56784">
    <property type="entry name" value="HAD-like"/>
    <property type="match status" value="1"/>
</dbReference>
<dbReference type="InterPro" id="IPR051540">
    <property type="entry name" value="S-2-haloacid_dehalogenase"/>
</dbReference>
<evidence type="ECO:0000313" key="2">
    <source>
        <dbReference type="EMBL" id="MFD2169504.1"/>
    </source>
</evidence>
<evidence type="ECO:0000313" key="3">
    <source>
        <dbReference type="Proteomes" id="UP001597343"/>
    </source>
</evidence>
<dbReference type="Gene3D" id="3.40.50.1000">
    <property type="entry name" value="HAD superfamily/HAD-like"/>
    <property type="match status" value="1"/>
</dbReference>
<proteinExistence type="predicted"/>
<evidence type="ECO:0000256" key="1">
    <source>
        <dbReference type="ARBA" id="ARBA00022801"/>
    </source>
</evidence>
<dbReference type="GO" id="GO:0016787">
    <property type="term" value="F:hydrolase activity"/>
    <property type="evidence" value="ECO:0007669"/>
    <property type="project" value="UniProtKB-KW"/>
</dbReference>
<sequence>MKLTTLLFDLDGTLLPLDNDHFTKGYFKHLAACVAHLLSPEQFVAQVWASTKAMVKNDDPDLTNEQVFKADFLRALELKEEEIFPLVDDFYNRAFGDLSHLSEPTPLAREICQAALQKGYMLALATNPLFPRAATQHRMRWAGIDDLPFALVTTYEDSHFCKPNPNYFLEIVQKIGVPAESCMMIGNDACEDLVAGQVGMQTYWVNNLAVPDEQTLPFDHRGTLEDLLRFVREELPTVR</sequence>
<protein>
    <submittedName>
        <fullName evidence="2">HAD family hydrolase</fullName>
        <ecNumber evidence="2">3.1.3.-</ecNumber>
    </submittedName>
</protein>
<dbReference type="PANTHER" id="PTHR43316:SF3">
    <property type="entry name" value="HALOACID DEHALOGENASE, TYPE II (AFU_ORTHOLOGUE AFUA_2G07750)-RELATED"/>
    <property type="match status" value="1"/>
</dbReference>
<dbReference type="Pfam" id="PF00702">
    <property type="entry name" value="Hydrolase"/>
    <property type="match status" value="1"/>
</dbReference>
<dbReference type="InterPro" id="IPR036412">
    <property type="entry name" value="HAD-like_sf"/>
</dbReference>
<dbReference type="EC" id="3.1.3.-" evidence="2"/>
<gene>
    <name evidence="2" type="ORF">ACFSOY_05810</name>
</gene>